<proteinExistence type="predicted"/>
<protein>
    <submittedName>
        <fullName evidence="1">DUF4393 domain-containing protein</fullName>
    </submittedName>
</protein>
<gene>
    <name evidence="1" type="ORF">ABFO16_06130</name>
</gene>
<dbReference type="Gene3D" id="3.30.110.190">
    <property type="match status" value="1"/>
</dbReference>
<sequence length="273" mass="31167">MSKNDIPNIDPVSNILNTEQAKNLTNPPCKSFGTALGDLCDLCFGGLHEKAEKSRLIRKKNLEEFKKTLADSVDNIPEKNQIEPKESIILPALDTSKYYLDEREIRNMFEKLIVNSMDNRMATKVHPSFAEIIKQMSPLDAQNLKLFQTKIQYPILQLKIVDDKNRSKLITSYLFISNPNCDDIDLQNVSISSLSRLGLIETIYSGHLSNDDYYKPFFETQYYKCLKEEFDKINHCKGENNKLAFNKGYAQITPLGESFIDVCLSPLPNESNP</sequence>
<comment type="caution">
    <text evidence="1">The sequence shown here is derived from an EMBL/GenBank/DDBJ whole genome shotgun (WGS) entry which is preliminary data.</text>
</comment>
<dbReference type="EMBL" id="JBBMFI010000018">
    <property type="protein sequence ID" value="MEQ2565813.1"/>
    <property type="molecule type" value="Genomic_DNA"/>
</dbReference>
<dbReference type="InterPro" id="IPR025506">
    <property type="entry name" value="Abi_alpha"/>
</dbReference>
<keyword evidence="2" id="KW-1185">Reference proteome</keyword>
<name>A0ABV1HW67_9FIRM</name>
<reference evidence="1 2" key="1">
    <citation type="submission" date="2024-03" db="EMBL/GenBank/DDBJ databases">
        <title>Human intestinal bacterial collection.</title>
        <authorList>
            <person name="Pauvert C."/>
            <person name="Hitch T.C.A."/>
            <person name="Clavel T."/>
        </authorList>
    </citation>
    <scope>NUCLEOTIDE SEQUENCE [LARGE SCALE GENOMIC DNA]</scope>
    <source>
        <strain evidence="1 2">CLA-AP-H18</strain>
    </source>
</reference>
<dbReference type="Pfam" id="PF14337">
    <property type="entry name" value="Abi_alpha"/>
    <property type="match status" value="1"/>
</dbReference>
<evidence type="ECO:0000313" key="1">
    <source>
        <dbReference type="EMBL" id="MEQ2565813.1"/>
    </source>
</evidence>
<dbReference type="Proteomes" id="UP001478133">
    <property type="component" value="Unassembled WGS sequence"/>
</dbReference>
<accession>A0ABV1HW67</accession>
<dbReference type="RefSeq" id="WP_367286325.1">
    <property type="nucleotide sequence ID" value="NZ_JBBMEY010000008.1"/>
</dbReference>
<organism evidence="1 2">
    <name type="scientific">Ruminococcoides intestinihominis</name>
    <dbReference type="NCBI Taxonomy" id="3133161"/>
    <lineage>
        <taxon>Bacteria</taxon>
        <taxon>Bacillati</taxon>
        <taxon>Bacillota</taxon>
        <taxon>Clostridia</taxon>
        <taxon>Eubacteriales</taxon>
        <taxon>Oscillospiraceae</taxon>
        <taxon>Ruminococcoides</taxon>
    </lineage>
</organism>
<evidence type="ECO:0000313" key="2">
    <source>
        <dbReference type="Proteomes" id="UP001478133"/>
    </source>
</evidence>